<evidence type="ECO:0000313" key="3">
    <source>
        <dbReference type="Proteomes" id="UP000319836"/>
    </source>
</evidence>
<keyword evidence="1" id="KW-0175">Coiled coil</keyword>
<reference evidence="2 3" key="1">
    <citation type="journal article" date="2019" name="Nat. Microbiol.">
        <title>Mediterranean grassland soil C-N compound turnover is dependent on rainfall and depth, and is mediated by genomically divergent microorganisms.</title>
        <authorList>
            <person name="Diamond S."/>
            <person name="Andeer P.F."/>
            <person name="Li Z."/>
            <person name="Crits-Christoph A."/>
            <person name="Burstein D."/>
            <person name="Anantharaman K."/>
            <person name="Lane K.R."/>
            <person name="Thomas B.C."/>
            <person name="Pan C."/>
            <person name="Northen T.R."/>
            <person name="Banfield J.F."/>
        </authorList>
    </citation>
    <scope>NUCLEOTIDE SEQUENCE [LARGE SCALE GENOMIC DNA]</scope>
    <source>
        <strain evidence="2">WS_10</strain>
    </source>
</reference>
<accession>A0A538U262</accession>
<organism evidence="2 3">
    <name type="scientific">Eiseniibacteriota bacterium</name>
    <dbReference type="NCBI Taxonomy" id="2212470"/>
    <lineage>
        <taxon>Bacteria</taxon>
        <taxon>Candidatus Eiseniibacteriota</taxon>
    </lineage>
</organism>
<protein>
    <submittedName>
        <fullName evidence="2">Uncharacterized protein</fullName>
    </submittedName>
</protein>
<evidence type="ECO:0000313" key="2">
    <source>
        <dbReference type="EMBL" id="TMQ69953.1"/>
    </source>
</evidence>
<dbReference type="Gene3D" id="1.20.5.170">
    <property type="match status" value="1"/>
</dbReference>
<name>A0A538U262_UNCEI</name>
<evidence type="ECO:0000256" key="1">
    <source>
        <dbReference type="SAM" id="Coils"/>
    </source>
</evidence>
<dbReference type="AlphaFoldDB" id="A0A538U262"/>
<dbReference type="EMBL" id="VBPA01000250">
    <property type="protein sequence ID" value="TMQ69953.1"/>
    <property type="molecule type" value="Genomic_DNA"/>
</dbReference>
<proteinExistence type="predicted"/>
<gene>
    <name evidence="2" type="ORF">E6K80_10020</name>
</gene>
<sequence length="259" mass="28291">MLYGKYRKSQSDYSAMQASEETTRNRYANTIDAIAEIQDSLNAIALGDANIKIQKDAEGRISTPNSQEALDRISLLRAGIERSKKRINQLQSSLRNSGIKVAGLQRMVETLKQSVDEKEQLVAQLTTKVDTLTTQVAGLQSTVTDNTTTIENNRREMATVFVAVGSRKNLTESGILEAKGGVLGLGKTLKPTGKYDESSFTAIDTDQQTTVSIPAAKAQVVSAQSPSSYELLPVEGKLELRILDPKEFRKVKQLVIVTA</sequence>
<comment type="caution">
    <text evidence="2">The sequence shown here is derived from an EMBL/GenBank/DDBJ whole genome shotgun (WGS) entry which is preliminary data.</text>
</comment>
<dbReference type="Proteomes" id="UP000319836">
    <property type="component" value="Unassembled WGS sequence"/>
</dbReference>
<feature type="coiled-coil region" evidence="1">
    <location>
        <begin position="101"/>
        <end position="135"/>
    </location>
</feature>